<reference evidence="2 3" key="1">
    <citation type="submission" date="2020-03" db="EMBL/GenBank/DDBJ databases">
        <authorList>
            <person name="Sun Q."/>
        </authorList>
    </citation>
    <scope>NUCLEOTIDE SEQUENCE [LARGE SCALE GENOMIC DNA]</scope>
    <source>
        <strain evidence="2 3">KACC 21451</strain>
    </source>
</reference>
<evidence type="ECO:0000313" key="2">
    <source>
        <dbReference type="EMBL" id="NKE05436.1"/>
    </source>
</evidence>
<accession>A0A846TUJ2</accession>
<name>A0A846TUJ2_9BACI</name>
<comment type="caution">
    <text evidence="2">The sequence shown here is derived from an EMBL/GenBank/DDBJ whole genome shotgun (WGS) entry which is preliminary data.</text>
</comment>
<keyword evidence="1" id="KW-1133">Transmembrane helix</keyword>
<dbReference type="AlphaFoldDB" id="A0A846TUJ2"/>
<evidence type="ECO:0000256" key="1">
    <source>
        <dbReference type="SAM" id="Phobius"/>
    </source>
</evidence>
<organism evidence="2 3">
    <name type="scientific">Mesobacillus selenatarsenatis</name>
    <dbReference type="NCBI Taxonomy" id="388741"/>
    <lineage>
        <taxon>Bacteria</taxon>
        <taxon>Bacillati</taxon>
        <taxon>Bacillota</taxon>
        <taxon>Bacilli</taxon>
        <taxon>Bacillales</taxon>
        <taxon>Bacillaceae</taxon>
        <taxon>Mesobacillus</taxon>
    </lineage>
</organism>
<proteinExistence type="predicted"/>
<dbReference type="EMBL" id="JAAVUM010000004">
    <property type="protein sequence ID" value="NKE05436.1"/>
    <property type="molecule type" value="Genomic_DNA"/>
</dbReference>
<feature type="transmembrane region" description="Helical" evidence="1">
    <location>
        <begin position="28"/>
        <end position="46"/>
    </location>
</feature>
<gene>
    <name evidence="2" type="ORF">GWK17_08085</name>
</gene>
<protein>
    <submittedName>
        <fullName evidence="2">Uncharacterized protein</fullName>
    </submittedName>
</protein>
<keyword evidence="1" id="KW-0812">Transmembrane</keyword>
<evidence type="ECO:0000313" key="3">
    <source>
        <dbReference type="Proteomes" id="UP000587942"/>
    </source>
</evidence>
<dbReference type="Proteomes" id="UP000587942">
    <property type="component" value="Unassembled WGS sequence"/>
</dbReference>
<sequence length="81" mass="9562">MKVYAVLLLQFMIWSGFTLIEWLSKHDHPIYNGIMFFVFFYLAIIIGNQIMKSTRKTFFITLLSLVIYVSIHMTMSFISSI</sequence>
<keyword evidence="1" id="KW-0472">Membrane</keyword>
<feature type="transmembrane region" description="Helical" evidence="1">
    <location>
        <begin position="58"/>
        <end position="78"/>
    </location>
</feature>